<dbReference type="Gene3D" id="2.60.120.200">
    <property type="match status" value="1"/>
</dbReference>
<feature type="transmembrane region" description="Helical" evidence="1">
    <location>
        <begin position="163"/>
        <end position="185"/>
    </location>
</feature>
<name>A0A6C0HU98_9ZZZZ</name>
<dbReference type="AlphaFoldDB" id="A0A6C0HU98"/>
<dbReference type="SUPFAM" id="SSF49899">
    <property type="entry name" value="Concanavalin A-like lectins/glucanases"/>
    <property type="match status" value="1"/>
</dbReference>
<feature type="transmembrane region" description="Helical" evidence="1">
    <location>
        <begin position="43"/>
        <end position="64"/>
    </location>
</feature>
<keyword evidence="1" id="KW-1133">Transmembrane helix</keyword>
<evidence type="ECO:0008006" key="3">
    <source>
        <dbReference type="Google" id="ProtNLM"/>
    </source>
</evidence>
<evidence type="ECO:0000313" key="2">
    <source>
        <dbReference type="EMBL" id="QHT84044.1"/>
    </source>
</evidence>
<proteinExistence type="predicted"/>
<dbReference type="Pfam" id="PF13385">
    <property type="entry name" value="Laminin_G_3"/>
    <property type="match status" value="1"/>
</dbReference>
<evidence type="ECO:0000256" key="1">
    <source>
        <dbReference type="SAM" id="Phobius"/>
    </source>
</evidence>
<dbReference type="EMBL" id="MN740015">
    <property type="protein sequence ID" value="QHT84044.1"/>
    <property type="molecule type" value="Genomic_DNA"/>
</dbReference>
<dbReference type="InterPro" id="IPR013320">
    <property type="entry name" value="ConA-like_dom_sf"/>
</dbReference>
<feature type="transmembrane region" description="Helical" evidence="1">
    <location>
        <begin position="109"/>
        <end position="130"/>
    </location>
</feature>
<protein>
    <recommendedName>
        <fullName evidence="3">LamG-like jellyroll fold domain-containing protein</fullName>
    </recommendedName>
</protein>
<feature type="transmembrane region" description="Helical" evidence="1">
    <location>
        <begin position="12"/>
        <end position="31"/>
    </location>
</feature>
<keyword evidence="1" id="KW-0472">Membrane</keyword>
<accession>A0A6C0HU98</accession>
<organism evidence="2">
    <name type="scientific">viral metagenome</name>
    <dbReference type="NCBI Taxonomy" id="1070528"/>
    <lineage>
        <taxon>unclassified sequences</taxon>
        <taxon>metagenomes</taxon>
        <taxon>organismal metagenomes</taxon>
    </lineage>
</organism>
<keyword evidence="1" id="KW-0812">Transmembrane</keyword>
<feature type="transmembrane region" description="Helical" evidence="1">
    <location>
        <begin position="71"/>
        <end position="94"/>
    </location>
</feature>
<sequence length="421" mass="49082">MYRRNPSNSPWLAYIVSVFPFIVFISLWYALYSILQTGQYFNFSTILFLSFLCILVLCGILYFADVLIPKFLIFSIIGAFIVGLVIVSIAVYNYLSSYSFTMQNISRKIWVILGFVVGLAGIMALCMIYFPNWLRNIYNGSMGETMKMWMDNVREDLRMTPTFFYVLLSVILSLLFGYIILTYFFSKNTPIIANLNFNGMRVLKEGQMMLNYEELLATSNDLKVIDPEFAANPFLKIYSISMWLYVNPKDEQLGTVAHDPHEPSLQWMNPTTSPYQSIRETNIFFYGTKQLNENNQWEMIYPKPSVTYTYDYGTKKNMFLVYAFGDEPYKLYLTPQKWHQLVFIFHDNHMDLFVDSELKYSSPMTGAGRMFTDNDMIVIGDTKQTIYGALADVVYYDHTLSKENVLNMWNLQKYTIDTNKT</sequence>
<reference evidence="2" key="1">
    <citation type="journal article" date="2020" name="Nature">
        <title>Giant virus diversity and host interactions through global metagenomics.</title>
        <authorList>
            <person name="Schulz F."/>
            <person name="Roux S."/>
            <person name="Paez-Espino D."/>
            <person name="Jungbluth S."/>
            <person name="Walsh D.A."/>
            <person name="Denef V.J."/>
            <person name="McMahon K.D."/>
            <person name="Konstantinidis K.T."/>
            <person name="Eloe-Fadrosh E.A."/>
            <person name="Kyrpides N.C."/>
            <person name="Woyke T."/>
        </authorList>
    </citation>
    <scope>NUCLEOTIDE SEQUENCE</scope>
    <source>
        <strain evidence="2">GVMAG-M-3300023184-16</strain>
    </source>
</reference>